<dbReference type="Proteomes" id="UP000006201">
    <property type="component" value="Unassembled WGS sequence"/>
</dbReference>
<accession>A4C9P1</accession>
<reference evidence="4 5" key="1">
    <citation type="submission" date="2006-02" db="EMBL/GenBank/DDBJ databases">
        <authorList>
            <person name="Moran M.A."/>
            <person name="Kjelleberg S."/>
            <person name="Egan S."/>
            <person name="Saunders N."/>
            <person name="Thomas T."/>
            <person name="Ferriera S."/>
            <person name="Johnson J."/>
            <person name="Kravitz S."/>
            <person name="Halpern A."/>
            <person name="Remington K."/>
            <person name="Beeson K."/>
            <person name="Tran B."/>
            <person name="Rogers Y.-H."/>
            <person name="Friedman R."/>
            <person name="Venter J.C."/>
        </authorList>
    </citation>
    <scope>NUCLEOTIDE SEQUENCE [LARGE SCALE GENOMIC DNA]</scope>
    <source>
        <strain evidence="4 5">D2</strain>
    </source>
</reference>
<comment type="caution">
    <text evidence="4">The sequence shown here is derived from an EMBL/GenBank/DDBJ whole genome shotgun (WGS) entry which is preliminary data.</text>
</comment>
<dbReference type="InterPro" id="IPR040764">
    <property type="entry name" value="CvfB_WH"/>
</dbReference>
<dbReference type="Gene3D" id="2.40.50.140">
    <property type="entry name" value="Nucleic acid-binding proteins"/>
    <property type="match status" value="1"/>
</dbReference>
<dbReference type="AlphaFoldDB" id="A4C9P1"/>
<gene>
    <name evidence="4" type="ORF">PTD2_19827</name>
</gene>
<dbReference type="OrthoDB" id="9801597at2"/>
<dbReference type="InterPro" id="IPR014464">
    <property type="entry name" value="CvfB_fam"/>
</dbReference>
<dbReference type="PIRSF" id="PIRSF012524">
    <property type="entry name" value="YitL_S1"/>
    <property type="match status" value="1"/>
</dbReference>
<dbReference type="RefSeq" id="WP_009839931.1">
    <property type="nucleotide sequence ID" value="NZ_CH959301.1"/>
</dbReference>
<organism evidence="4 5">
    <name type="scientific">Pseudoalteromonas tunicata D2</name>
    <dbReference type="NCBI Taxonomy" id="87626"/>
    <lineage>
        <taxon>Bacteria</taxon>
        <taxon>Pseudomonadati</taxon>
        <taxon>Pseudomonadota</taxon>
        <taxon>Gammaproteobacteria</taxon>
        <taxon>Alteromonadales</taxon>
        <taxon>Pseudoalteromonadaceae</taxon>
        <taxon>Pseudoalteromonas</taxon>
    </lineage>
</organism>
<evidence type="ECO:0000256" key="1">
    <source>
        <dbReference type="PIRNR" id="PIRNR012524"/>
    </source>
</evidence>
<dbReference type="EMBL" id="AAOH01000004">
    <property type="protein sequence ID" value="EAR28099.1"/>
    <property type="molecule type" value="Genomic_DNA"/>
</dbReference>
<evidence type="ECO:0000313" key="4">
    <source>
        <dbReference type="EMBL" id="EAR28099.1"/>
    </source>
</evidence>
<evidence type="ECO:0000259" key="3">
    <source>
        <dbReference type="Pfam" id="PF17783"/>
    </source>
</evidence>
<dbReference type="Gene3D" id="1.10.10.10">
    <property type="entry name" value="Winged helix-like DNA-binding domain superfamily/Winged helix DNA-binding domain"/>
    <property type="match status" value="1"/>
</dbReference>
<dbReference type="HOGENOM" id="CLU_064885_1_0_6"/>
<proteinExistence type="inferred from homology"/>
<evidence type="ECO:0000313" key="5">
    <source>
        <dbReference type="Proteomes" id="UP000006201"/>
    </source>
</evidence>
<evidence type="ECO:0000259" key="2">
    <source>
        <dbReference type="Pfam" id="PF13509"/>
    </source>
</evidence>
<dbReference type="eggNOG" id="COG2996">
    <property type="taxonomic scope" value="Bacteria"/>
</dbReference>
<protein>
    <recommendedName>
        <fullName evidence="6">GntR family transcriptional regulator</fullName>
    </recommendedName>
</protein>
<keyword evidence="5" id="KW-1185">Reference proteome</keyword>
<dbReference type="PANTHER" id="PTHR37296">
    <property type="entry name" value="CONSERVED VIRULENCE FACTOR B"/>
    <property type="match status" value="1"/>
</dbReference>
<dbReference type="InterPro" id="IPR036388">
    <property type="entry name" value="WH-like_DNA-bd_sf"/>
</dbReference>
<comment type="similarity">
    <text evidence="1">Belongs to the CvfB family.</text>
</comment>
<dbReference type="PANTHER" id="PTHR37296:SF1">
    <property type="entry name" value="CONSERVED VIRULENCE FACTOR B"/>
    <property type="match status" value="1"/>
</dbReference>
<dbReference type="STRING" id="87626.PTD2_19827"/>
<dbReference type="InterPro" id="IPR039566">
    <property type="entry name" value="CvfB_S1_st"/>
</dbReference>
<dbReference type="Pfam" id="PF17783">
    <property type="entry name" value="WHD_CvfB"/>
    <property type="match status" value="1"/>
</dbReference>
<name>A4C9P1_9GAMM</name>
<dbReference type="InterPro" id="IPR012340">
    <property type="entry name" value="NA-bd_OB-fold"/>
</dbReference>
<feature type="domain" description="Conserved virulence factor B-like winged helix" evidence="3">
    <location>
        <begin position="218"/>
        <end position="275"/>
    </location>
</feature>
<dbReference type="Pfam" id="PF13509">
    <property type="entry name" value="S1_2"/>
    <property type="match status" value="1"/>
</dbReference>
<sequence>MPSLGKFNSLTITELAPEGAYLDGLELGEVFLPHAEVPADASANSIISVFVYLDSKGVATATTKQPHAQVGDFCLLRVKEINSTGAFVDIGIDKDLLVPFNEQGPKLEQGRSYLIHFYLDKASGRMCGSTKLNKFLDKTPANYIPLQEVDLIIAGKTDLGYKTVVNQSHWGIIYHDQVFRPLFPGQKFKGFVRKIREDNKLDITLEKPGMEKIDSLSQKILDELNKQNGFLALGDKSDPEKIKKLFATSKANYKKAIGGLYKQGLIEIEATHISLK</sequence>
<feature type="domain" description="Conserved virulence factor B first S1" evidence="2">
    <location>
        <begin position="4"/>
        <end position="64"/>
    </location>
</feature>
<evidence type="ECO:0008006" key="6">
    <source>
        <dbReference type="Google" id="ProtNLM"/>
    </source>
</evidence>